<name>A0A0F8Y918_9ZZZZ</name>
<dbReference type="AlphaFoldDB" id="A0A0F8Y918"/>
<proteinExistence type="predicted"/>
<protein>
    <submittedName>
        <fullName evidence="1">Uncharacterized protein</fullName>
    </submittedName>
</protein>
<sequence>MSRREATVVRATSSKLGKGRLYIIVYERFGGDPKEIRVIEEVDTDTSFYEGNKIVIETRDTGDIFVTNKTIQGQIKGKIQDRS</sequence>
<evidence type="ECO:0000313" key="1">
    <source>
        <dbReference type="EMBL" id="KKK77877.1"/>
    </source>
</evidence>
<organism evidence="1">
    <name type="scientific">marine sediment metagenome</name>
    <dbReference type="NCBI Taxonomy" id="412755"/>
    <lineage>
        <taxon>unclassified sequences</taxon>
        <taxon>metagenomes</taxon>
        <taxon>ecological metagenomes</taxon>
    </lineage>
</organism>
<gene>
    <name evidence="1" type="ORF">LCGC14_2849180</name>
</gene>
<reference evidence="1" key="1">
    <citation type="journal article" date="2015" name="Nature">
        <title>Complex archaea that bridge the gap between prokaryotes and eukaryotes.</title>
        <authorList>
            <person name="Spang A."/>
            <person name="Saw J.H."/>
            <person name="Jorgensen S.L."/>
            <person name="Zaremba-Niedzwiedzka K."/>
            <person name="Martijn J."/>
            <person name="Lind A.E."/>
            <person name="van Eijk R."/>
            <person name="Schleper C."/>
            <person name="Guy L."/>
            <person name="Ettema T.J."/>
        </authorList>
    </citation>
    <scope>NUCLEOTIDE SEQUENCE</scope>
</reference>
<dbReference type="EMBL" id="LAZR01054745">
    <property type="protein sequence ID" value="KKK77877.1"/>
    <property type="molecule type" value="Genomic_DNA"/>
</dbReference>
<comment type="caution">
    <text evidence="1">The sequence shown here is derived from an EMBL/GenBank/DDBJ whole genome shotgun (WGS) entry which is preliminary data.</text>
</comment>
<accession>A0A0F8Y918</accession>